<dbReference type="AlphaFoldDB" id="A0A932CMW6"/>
<dbReference type="PANTHER" id="PTHR15184:SF9">
    <property type="entry name" value="SPI-1 TYPE 3 SECRETION SYSTEM ATPASE"/>
    <property type="match status" value="1"/>
</dbReference>
<dbReference type="EMBL" id="JACPRF010000121">
    <property type="protein sequence ID" value="MBI2876001.1"/>
    <property type="molecule type" value="Genomic_DNA"/>
</dbReference>
<dbReference type="InterPro" id="IPR027417">
    <property type="entry name" value="P-loop_NTPase"/>
</dbReference>
<dbReference type="CDD" id="cd18117">
    <property type="entry name" value="ATP-synt_flagellum-secretory_path_III_N"/>
    <property type="match status" value="1"/>
</dbReference>
<comment type="caution">
    <text evidence="7">The sequence shown here is derived from an EMBL/GenBank/DDBJ whole genome shotgun (WGS) entry which is preliminary data.</text>
</comment>
<evidence type="ECO:0000256" key="1">
    <source>
        <dbReference type="ARBA" id="ARBA00022448"/>
    </source>
</evidence>
<evidence type="ECO:0000259" key="5">
    <source>
        <dbReference type="Pfam" id="PF00006"/>
    </source>
</evidence>
<dbReference type="InterPro" id="IPR004100">
    <property type="entry name" value="ATPase_F1/V1/A1_a/bsu_N"/>
</dbReference>
<protein>
    <recommendedName>
        <fullName evidence="9">Flagellum-specific ATP synthase FliI</fullName>
    </recommendedName>
</protein>
<evidence type="ECO:0000313" key="8">
    <source>
        <dbReference type="Proteomes" id="UP000769766"/>
    </source>
</evidence>
<dbReference type="PANTHER" id="PTHR15184">
    <property type="entry name" value="ATP SYNTHASE"/>
    <property type="match status" value="1"/>
</dbReference>
<feature type="non-terminal residue" evidence="7">
    <location>
        <position position="208"/>
    </location>
</feature>
<evidence type="ECO:0000256" key="2">
    <source>
        <dbReference type="ARBA" id="ARBA00022741"/>
    </source>
</evidence>
<dbReference type="InterPro" id="IPR000194">
    <property type="entry name" value="ATPase_F1/V1/A1_a/bsu_nucl-bd"/>
</dbReference>
<organism evidence="7 8">
    <name type="scientific">Tectimicrobiota bacterium</name>
    <dbReference type="NCBI Taxonomy" id="2528274"/>
    <lineage>
        <taxon>Bacteria</taxon>
        <taxon>Pseudomonadati</taxon>
        <taxon>Nitrospinota/Tectimicrobiota group</taxon>
        <taxon>Candidatus Tectimicrobiota</taxon>
    </lineage>
</organism>
<evidence type="ECO:0000256" key="4">
    <source>
        <dbReference type="ARBA" id="ARBA00022967"/>
    </source>
</evidence>
<evidence type="ECO:0008006" key="9">
    <source>
        <dbReference type="Google" id="ProtNLM"/>
    </source>
</evidence>
<keyword evidence="1" id="KW-0813">Transport</keyword>
<dbReference type="Proteomes" id="UP000769766">
    <property type="component" value="Unassembled WGS sequence"/>
</dbReference>
<dbReference type="GO" id="GO:0046933">
    <property type="term" value="F:proton-transporting ATP synthase activity, rotational mechanism"/>
    <property type="evidence" value="ECO:0007669"/>
    <property type="project" value="TreeGrafter"/>
</dbReference>
<dbReference type="SUPFAM" id="SSF52540">
    <property type="entry name" value="P-loop containing nucleoside triphosphate hydrolases"/>
    <property type="match status" value="1"/>
</dbReference>
<dbReference type="GO" id="GO:0005524">
    <property type="term" value="F:ATP binding"/>
    <property type="evidence" value="ECO:0007669"/>
    <property type="project" value="UniProtKB-KW"/>
</dbReference>
<sequence>MQPIDLAWYKHLIDRLPLIEVFGRVTQVIGLVIEGQGPASSIGDICEIIPKRSREPRDRHPESVGEPWGAPHSLLAEVVGFKDDRVLLMPLGDLRGVGPGDLIKARNQRASVGVGSQLLGRVIDGLGTPLDGKGPIEVEGEYPLYAEPNNPLERKRISEPLDVGIKAINGLLTCGRGQRMGIFAGSGVGKSMLLGMIARYSRVDVNVI</sequence>
<reference evidence="7" key="1">
    <citation type="submission" date="2020-07" db="EMBL/GenBank/DDBJ databases">
        <title>Huge and variable diversity of episymbiotic CPR bacteria and DPANN archaea in groundwater ecosystems.</title>
        <authorList>
            <person name="He C.Y."/>
            <person name="Keren R."/>
            <person name="Whittaker M."/>
            <person name="Farag I.F."/>
            <person name="Doudna J."/>
            <person name="Cate J.H.D."/>
            <person name="Banfield J.F."/>
        </authorList>
    </citation>
    <scope>NUCLEOTIDE SEQUENCE</scope>
    <source>
        <strain evidence="7">NC_groundwater_672_Ag_B-0.1um_62_36</strain>
    </source>
</reference>
<dbReference type="Gene3D" id="3.40.50.12240">
    <property type="match status" value="1"/>
</dbReference>
<dbReference type="Pfam" id="PF00006">
    <property type="entry name" value="ATP-synt_ab"/>
    <property type="match status" value="1"/>
</dbReference>
<keyword evidence="4" id="KW-1278">Translocase</keyword>
<feature type="domain" description="ATPase F1/V1/A1 complex alpha/beta subunit nucleotide-binding" evidence="5">
    <location>
        <begin position="164"/>
        <end position="207"/>
    </location>
</feature>
<keyword evidence="3" id="KW-0067">ATP-binding</keyword>
<feature type="domain" description="ATPase F1/V1/A1 complex alpha/beta subunit N-terminal" evidence="6">
    <location>
        <begin position="25"/>
        <end position="105"/>
    </location>
</feature>
<accession>A0A932CMW6</accession>
<proteinExistence type="predicted"/>
<evidence type="ECO:0000256" key="3">
    <source>
        <dbReference type="ARBA" id="ARBA00022840"/>
    </source>
</evidence>
<gene>
    <name evidence="7" type="ORF">HYY20_03895</name>
</gene>
<dbReference type="Pfam" id="PF02874">
    <property type="entry name" value="ATP-synt_ab_N"/>
    <property type="match status" value="1"/>
</dbReference>
<evidence type="ECO:0000313" key="7">
    <source>
        <dbReference type="EMBL" id="MBI2876001.1"/>
    </source>
</evidence>
<name>A0A932CMW6_UNCTE</name>
<dbReference type="InterPro" id="IPR050053">
    <property type="entry name" value="ATPase_alpha/beta_chains"/>
</dbReference>
<evidence type="ECO:0000259" key="6">
    <source>
        <dbReference type="Pfam" id="PF02874"/>
    </source>
</evidence>
<keyword evidence="2" id="KW-0547">Nucleotide-binding</keyword>